<dbReference type="Pfam" id="PF07976">
    <property type="entry name" value="Phe_hydrox_dim"/>
    <property type="match status" value="1"/>
</dbReference>
<dbReference type="Proteomes" id="UP000000724">
    <property type="component" value="Contig Pc00c16"/>
</dbReference>
<evidence type="ECO:0000259" key="6">
    <source>
        <dbReference type="Pfam" id="PF01494"/>
    </source>
</evidence>
<protein>
    <submittedName>
        <fullName evidence="8">Pc16g06090 protein</fullName>
    </submittedName>
</protein>
<gene>
    <name evidence="8" type="ORF">Pc16g06090</name>
    <name evidence="8" type="ORF">PCH_Pc16g06090</name>
</gene>
<dbReference type="OMA" id="HCDWWSI"/>
<dbReference type="Gene3D" id="3.50.50.60">
    <property type="entry name" value="FAD/NAD(P)-binding domain"/>
    <property type="match status" value="1"/>
</dbReference>
<feature type="signal peptide" evidence="5">
    <location>
        <begin position="1"/>
        <end position="26"/>
    </location>
</feature>
<evidence type="ECO:0000313" key="9">
    <source>
        <dbReference type="Proteomes" id="UP000000724"/>
    </source>
</evidence>
<evidence type="ECO:0000256" key="3">
    <source>
        <dbReference type="ARBA" id="ARBA00022827"/>
    </source>
</evidence>
<dbReference type="PRINTS" id="PR00420">
    <property type="entry name" value="RNGMNOXGNASE"/>
</dbReference>
<feature type="domain" description="Phenol hydroxylase-like C-terminal dimerisation" evidence="7">
    <location>
        <begin position="403"/>
        <end position="592"/>
    </location>
</feature>
<dbReference type="InterPro" id="IPR002938">
    <property type="entry name" value="FAD-bd"/>
</dbReference>
<evidence type="ECO:0000259" key="7">
    <source>
        <dbReference type="Pfam" id="PF07976"/>
    </source>
</evidence>
<dbReference type="InterPro" id="IPR036188">
    <property type="entry name" value="FAD/NAD-bd_sf"/>
</dbReference>
<name>B6H8S5_PENRW</name>
<evidence type="ECO:0000256" key="2">
    <source>
        <dbReference type="ARBA" id="ARBA00022630"/>
    </source>
</evidence>
<dbReference type="GO" id="GO:0016709">
    <property type="term" value="F:oxidoreductase activity, acting on paired donors, with incorporation or reduction of molecular oxygen, NAD(P)H as one donor, and incorporation of one atom of oxygen"/>
    <property type="evidence" value="ECO:0007669"/>
    <property type="project" value="UniProtKB-ARBA"/>
</dbReference>
<dbReference type="Pfam" id="PF01494">
    <property type="entry name" value="FAD_binding_3"/>
    <property type="match status" value="1"/>
</dbReference>
<dbReference type="eggNOG" id="KOG3855">
    <property type="taxonomic scope" value="Eukaryota"/>
</dbReference>
<feature type="domain" description="FAD-binding" evidence="6">
    <location>
        <begin position="8"/>
        <end position="367"/>
    </location>
</feature>
<keyword evidence="2" id="KW-0285">Flavoprotein</keyword>
<evidence type="ECO:0000256" key="5">
    <source>
        <dbReference type="SAM" id="SignalP"/>
    </source>
</evidence>
<evidence type="ECO:0000313" key="8">
    <source>
        <dbReference type="EMBL" id="CAP93279.1"/>
    </source>
</evidence>
<feature type="chain" id="PRO_5002845478" evidence="5">
    <location>
        <begin position="27"/>
        <end position="596"/>
    </location>
</feature>
<keyword evidence="4" id="KW-0560">Oxidoreductase</keyword>
<dbReference type="GO" id="GO:0071949">
    <property type="term" value="F:FAD binding"/>
    <property type="evidence" value="ECO:0007669"/>
    <property type="project" value="InterPro"/>
</dbReference>
<dbReference type="PANTHER" id="PTHR43004">
    <property type="entry name" value="TRK SYSTEM POTASSIUM UPTAKE PROTEIN"/>
    <property type="match status" value="1"/>
</dbReference>
<keyword evidence="9" id="KW-1185">Reference proteome</keyword>
<dbReference type="AlphaFoldDB" id="B6H8S5"/>
<dbReference type="SUPFAM" id="SSF51905">
    <property type="entry name" value="FAD/NAD(P)-binding domain"/>
    <property type="match status" value="1"/>
</dbReference>
<dbReference type="PANTHER" id="PTHR43004:SF20">
    <property type="entry name" value="2-MONOOXYGENASE, PUTATIVE (AFU_ORTHOLOGUE AFUA_1G13660)-RELATED"/>
    <property type="match status" value="1"/>
</dbReference>
<dbReference type="VEuPathDB" id="FungiDB:PCH_Pc16g06090"/>
<dbReference type="Gene3D" id="3.30.9.10">
    <property type="entry name" value="D-Amino Acid Oxidase, subunit A, domain 2"/>
    <property type="match status" value="1"/>
</dbReference>
<dbReference type="OrthoDB" id="1716816at2759"/>
<sequence length="596" mass="67308">MSSSTSFVDLLIVGAGPAGLTAACWAAQYQMSTRIIDQKGSRTETGHADGIQSRTLEILESFGIVDPILNQGIHDVDMAHWATEPGTGNIERHKRYEADSGQSSRFGQIMLNQGAVEQVLVDYLRNKNVYVERHKEAKTLHLLPVDGEDKEEFPVIVRARSVEKCGVEDTIHARYLIACDGAHSWVRNQLDVQTDEISEASTWGVLDIVPITDFPDIRQACSIHSHLHGSIMTVPRENRLVRFYIHLRDECKEEALKHYNPSPRDMVEKADRIMKPYTLTYNHCDWWSIYPIGRRLVRHYRPHDRVFLAGDAAHTHSPKGGQGMNVSIQDAYNLIWKLGAVITNGAQPTILETYETERRPVAKQLMTLDSRLVRAYEDEENDNSSGIYEVREQYAGFMAGIDITYPHSTLVTQGEEDGATNFAKNLRLGMRLPSFLVVYQCDGVPIHLAKRLVSDGPWRLLVFSGDLRQPERMNALAHFAETFSRCSHLMNLQGIQVPKGRCPILELLLIQSSPRSAVNLLDLPELFHPFDHLTGWDYWKAFADDRDQAYKGYGIDKNGPGCLVLCRPDQHVAWIGSMENTSELDSYFSSIFGRSS</sequence>
<accession>B6H8S5</accession>
<keyword evidence="5" id="KW-0732">Signal</keyword>
<keyword evidence="3" id="KW-0274">FAD</keyword>
<reference evidence="8 9" key="1">
    <citation type="journal article" date="2008" name="Nat. Biotechnol.">
        <title>Genome sequencing and analysis of the filamentous fungus Penicillium chrysogenum.</title>
        <authorList>
            <person name="van den Berg M.A."/>
            <person name="Albang R."/>
            <person name="Albermann K."/>
            <person name="Badger J.H."/>
            <person name="Daran J.-M."/>
            <person name="Driessen A.J.M."/>
            <person name="Garcia-Estrada C."/>
            <person name="Fedorova N.D."/>
            <person name="Harris D.M."/>
            <person name="Heijne W.H.M."/>
            <person name="Joardar V.S."/>
            <person name="Kiel J.A.K.W."/>
            <person name="Kovalchuk A."/>
            <person name="Martin J.F."/>
            <person name="Nierman W.C."/>
            <person name="Nijland J.G."/>
            <person name="Pronk J.T."/>
            <person name="Roubos J.A."/>
            <person name="van der Klei I.J."/>
            <person name="van Peij N.N.M.E."/>
            <person name="Veenhuis M."/>
            <person name="von Doehren H."/>
            <person name="Wagner C."/>
            <person name="Wortman J.R."/>
            <person name="Bovenberg R.A.L."/>
        </authorList>
    </citation>
    <scope>NUCLEOTIDE SEQUENCE [LARGE SCALE GENOMIC DNA]</scope>
    <source>
        <strain evidence="9">ATCC 28089 / DSM 1075 / NRRL 1951 / Wisconsin 54-1255</strain>
    </source>
</reference>
<dbReference type="HOGENOM" id="CLU_009665_9_2_1"/>
<dbReference type="SUPFAM" id="SSF52833">
    <property type="entry name" value="Thioredoxin-like"/>
    <property type="match status" value="1"/>
</dbReference>
<organism evidence="8 9">
    <name type="scientific">Penicillium rubens (strain ATCC 28089 / DSM 1075 / NRRL 1951 / Wisconsin 54-1255)</name>
    <name type="common">Penicillium chrysogenum</name>
    <dbReference type="NCBI Taxonomy" id="500485"/>
    <lineage>
        <taxon>Eukaryota</taxon>
        <taxon>Fungi</taxon>
        <taxon>Dikarya</taxon>
        <taxon>Ascomycota</taxon>
        <taxon>Pezizomycotina</taxon>
        <taxon>Eurotiomycetes</taxon>
        <taxon>Eurotiomycetidae</taxon>
        <taxon>Eurotiales</taxon>
        <taxon>Aspergillaceae</taxon>
        <taxon>Penicillium</taxon>
        <taxon>Penicillium chrysogenum species complex</taxon>
    </lineage>
</organism>
<dbReference type="EMBL" id="AM920431">
    <property type="protein sequence ID" value="CAP93279.1"/>
    <property type="molecule type" value="Genomic_DNA"/>
</dbReference>
<evidence type="ECO:0000256" key="4">
    <source>
        <dbReference type="ARBA" id="ARBA00023002"/>
    </source>
</evidence>
<evidence type="ECO:0000256" key="1">
    <source>
        <dbReference type="ARBA" id="ARBA00007801"/>
    </source>
</evidence>
<comment type="similarity">
    <text evidence="1">Belongs to the PheA/TfdB FAD monooxygenase family.</text>
</comment>
<dbReference type="BioCyc" id="PCHR:PC16G06090-MONOMER"/>
<dbReference type="InterPro" id="IPR036249">
    <property type="entry name" value="Thioredoxin-like_sf"/>
</dbReference>
<dbReference type="CDD" id="cd02979">
    <property type="entry name" value="PHOX_C"/>
    <property type="match status" value="1"/>
</dbReference>
<dbReference type="InterPro" id="IPR038220">
    <property type="entry name" value="PHOX_C_sf"/>
</dbReference>
<dbReference type="SUPFAM" id="SSF54373">
    <property type="entry name" value="FAD-linked reductases, C-terminal domain"/>
    <property type="match status" value="1"/>
</dbReference>
<dbReference type="InterPro" id="IPR012941">
    <property type="entry name" value="Phe_hydrox_C_dim_dom"/>
</dbReference>
<dbReference type="Gene3D" id="3.40.30.20">
    <property type="match status" value="1"/>
</dbReference>
<dbReference type="InterPro" id="IPR050641">
    <property type="entry name" value="RIFMO-like"/>
</dbReference>
<proteinExistence type="inferred from homology"/>